<dbReference type="RefSeq" id="YP_009879560.1">
    <property type="nucleotide sequence ID" value="NC_049427.1"/>
</dbReference>
<organism evidence="1 2">
    <name type="scientific">Escherichia phage FEC14</name>
    <dbReference type="NCBI Taxonomy" id="2053671"/>
    <lineage>
        <taxon>Viruses</taxon>
        <taxon>Duplodnaviria</taxon>
        <taxon>Heunggongvirae</taxon>
        <taxon>Uroviricota</taxon>
        <taxon>Caudoviricetes</taxon>
        <taxon>Pantevenvirales</taxon>
        <taxon>Ackermannviridae</taxon>
        <taxon>Cvivirinae</taxon>
        <taxon>Kuttervirus</taxon>
        <taxon>Kuttervirus FEC14</taxon>
    </lineage>
</organism>
<keyword evidence="2" id="KW-1185">Reference proteome</keyword>
<dbReference type="GeneID" id="55808792"/>
<evidence type="ECO:0000313" key="1">
    <source>
        <dbReference type="EMBL" id="ATW66786.1"/>
    </source>
</evidence>
<accession>A0A2H4PNW7</accession>
<dbReference type="KEGG" id="vg:55808792"/>
<name>A0A2H4PNW7_9CAUD</name>
<evidence type="ECO:0000313" key="2">
    <source>
        <dbReference type="Proteomes" id="UP000241867"/>
    </source>
</evidence>
<dbReference type="EMBL" id="MG383452">
    <property type="protein sequence ID" value="ATW66786.1"/>
    <property type="molecule type" value="Genomic_DNA"/>
</dbReference>
<protein>
    <submittedName>
        <fullName evidence="1">Uncharacterized protein</fullName>
    </submittedName>
</protein>
<dbReference type="Proteomes" id="UP000241867">
    <property type="component" value="Segment"/>
</dbReference>
<proteinExistence type="predicted"/>
<sequence>MSKQNYIFISPGRSQFFRSDIDTPIEGFRIFKCYKLASGDIDYQSHDNDRQDLVDNGWEEIDSPQYLTVNLYYMKESGKYYSTGELKIRVSEAQSNPAKSWYDTQELVRDLLKKGELPGLVKGSRFDTFMSCEQHPCYVPTLFKISNM</sequence>
<reference evidence="1" key="1">
    <citation type="submission" date="2017-10" db="EMBL/GenBank/DDBJ databases">
        <title>Characterization and Complete Genome Sequence Analysis of a Lytic Bacteriophage FEC14 infecting Escherichia coli O157:H7.</title>
        <authorList>
            <person name="Fan C."/>
            <person name="Zhao C."/>
            <person name="Hao Y."/>
            <person name="Jiang H."/>
            <person name="Sun Y."/>
        </authorList>
    </citation>
    <scope>NUCLEOTIDE SEQUENCE [LARGE SCALE GENOMIC DNA]</scope>
</reference>